<feature type="compositionally biased region" description="Basic and acidic residues" evidence="1">
    <location>
        <begin position="303"/>
        <end position="314"/>
    </location>
</feature>
<dbReference type="EMBL" id="BAAAZW010000006">
    <property type="protein sequence ID" value="GAA3963215.1"/>
    <property type="molecule type" value="Genomic_DNA"/>
</dbReference>
<protein>
    <submittedName>
        <fullName evidence="4">DUF1524 domain-containing protein</fullName>
    </submittedName>
</protein>
<feature type="region of interest" description="Disordered" evidence="1">
    <location>
        <begin position="228"/>
        <end position="314"/>
    </location>
</feature>
<evidence type="ECO:0000259" key="3">
    <source>
        <dbReference type="SMART" id="SM00894"/>
    </source>
</evidence>
<gene>
    <name evidence="4" type="ORF">GCM10022231_24370</name>
</gene>
<dbReference type="RefSeq" id="WP_344784085.1">
    <property type="nucleotide sequence ID" value="NZ_BAAAZW010000006.1"/>
</dbReference>
<dbReference type="PANTHER" id="PTHR24094">
    <property type="entry name" value="SECRETED PROTEIN"/>
    <property type="match status" value="1"/>
</dbReference>
<evidence type="ECO:0000313" key="4">
    <source>
        <dbReference type="EMBL" id="GAA3963215.1"/>
    </source>
</evidence>
<comment type="caution">
    <text evidence="4">The sequence shown here is derived from an EMBL/GenBank/DDBJ whole genome shotgun (WGS) entry which is preliminary data.</text>
</comment>
<organism evidence="4 5">
    <name type="scientific">Gordonia caeni</name>
    <dbReference type="NCBI Taxonomy" id="1007097"/>
    <lineage>
        <taxon>Bacteria</taxon>
        <taxon>Bacillati</taxon>
        <taxon>Actinomycetota</taxon>
        <taxon>Actinomycetes</taxon>
        <taxon>Mycobacteriales</taxon>
        <taxon>Gordoniaceae</taxon>
        <taxon>Gordonia</taxon>
    </lineage>
</organism>
<dbReference type="InterPro" id="IPR008613">
    <property type="entry name" value="Excalibur_Ca-bd_domain"/>
</dbReference>
<evidence type="ECO:0000256" key="1">
    <source>
        <dbReference type="SAM" id="MobiDB-lite"/>
    </source>
</evidence>
<keyword evidence="5" id="KW-1185">Reference proteome</keyword>
<sequence length="314" mass="34096">MRKRTLIASIAVSAGLIAAPITGTVAPAVAAPTTMVTQALDTLEVKGRAPKTGYSRDQFGTAWTDDVTVAWGRNGCDTRNDVLRRDLDNITIKPGSNGCTVTSGTLNDPYTGQTIVFTRGANSADVQIDHVVALSDAWQKGAQQWSPQKRKDFANDPLNLLAVSGKANQQKGAGDAATWLPANKAYRCEYVARQVAVKKKYGASVTSAEKQAVGRVLAGCSSVRLHDSAFSDRYNEQGRRTEQSPQQRQQPRPQERQQPRQQEQTRPQPVRPQAPQRSYNNCSEARAAGVTPIYRGQPGYSPKLDRDGDGIACE</sequence>
<reference evidence="5" key="1">
    <citation type="journal article" date="2019" name="Int. J. Syst. Evol. Microbiol.">
        <title>The Global Catalogue of Microorganisms (GCM) 10K type strain sequencing project: providing services to taxonomists for standard genome sequencing and annotation.</title>
        <authorList>
            <consortium name="The Broad Institute Genomics Platform"/>
            <consortium name="The Broad Institute Genome Sequencing Center for Infectious Disease"/>
            <person name="Wu L."/>
            <person name="Ma J."/>
        </authorList>
    </citation>
    <scope>NUCLEOTIDE SEQUENCE [LARGE SCALE GENOMIC DNA]</scope>
    <source>
        <strain evidence="5">JCM 16923</strain>
    </source>
</reference>
<feature type="compositionally biased region" description="Low complexity" evidence="1">
    <location>
        <begin position="259"/>
        <end position="277"/>
    </location>
</feature>
<keyword evidence="2" id="KW-0732">Signal</keyword>
<dbReference type="Pfam" id="PF05901">
    <property type="entry name" value="Excalibur"/>
    <property type="match status" value="1"/>
</dbReference>
<dbReference type="PANTHER" id="PTHR24094:SF15">
    <property type="entry name" value="AMP-DEPENDENT SYNTHETASE_LIGASE DOMAIN-CONTAINING PROTEIN-RELATED"/>
    <property type="match status" value="1"/>
</dbReference>
<name>A0ABP7PC43_9ACTN</name>
<feature type="compositionally biased region" description="Low complexity" evidence="1">
    <location>
        <begin position="243"/>
        <end position="252"/>
    </location>
</feature>
<dbReference type="InterPro" id="IPR011089">
    <property type="entry name" value="GmrSD_C"/>
</dbReference>
<accession>A0ABP7PC43</accession>
<feature type="chain" id="PRO_5046535066" evidence="2">
    <location>
        <begin position="31"/>
        <end position="314"/>
    </location>
</feature>
<dbReference type="Proteomes" id="UP001418444">
    <property type="component" value="Unassembled WGS sequence"/>
</dbReference>
<dbReference type="SMART" id="SM00894">
    <property type="entry name" value="Excalibur"/>
    <property type="match status" value="1"/>
</dbReference>
<dbReference type="Pfam" id="PF07510">
    <property type="entry name" value="GmrSD_C"/>
    <property type="match status" value="1"/>
</dbReference>
<feature type="signal peptide" evidence="2">
    <location>
        <begin position="1"/>
        <end position="30"/>
    </location>
</feature>
<evidence type="ECO:0000256" key="2">
    <source>
        <dbReference type="SAM" id="SignalP"/>
    </source>
</evidence>
<evidence type="ECO:0000313" key="5">
    <source>
        <dbReference type="Proteomes" id="UP001418444"/>
    </source>
</evidence>
<feature type="domain" description="Excalibur calcium-binding" evidence="3">
    <location>
        <begin position="278"/>
        <end position="314"/>
    </location>
</feature>
<feature type="compositionally biased region" description="Basic and acidic residues" evidence="1">
    <location>
        <begin position="228"/>
        <end position="242"/>
    </location>
</feature>
<proteinExistence type="predicted"/>